<sequence>MKRIQKLVFLSAFLVLSGCQQDNQEASDTSSSNQETTELHLSVPAELPTMDPALVQDAISFTAINQVMEGLYRLDKEEKPAPALSDGDATISADGLTYTFKLKPNLKWSNGTALTAKDFEFGWKRVVNPKTAANYAFVMKPVKNAAAIMNGTAPVDSLGIKALDDSTLEVQLEKPTANFLSGITRGTFFPQNEDFVTKQGEKFGTDSEHTLYNGPFTLSEWDGTGLSWTYNKNPDYWDQKNVALAKITNEVTKETATGINLYQDDKLDLVRLTGEYAKQYLADPEFIAPLTARSVYLEINQTNISALKNEKIREALALTINRNELVNEIISNGSEALDGLVTKNLAKNPKTGEDFRKESGEYLTYNKKKAKQLWAEAKKETGIKEVEIELVTDDDETSKKVSQFIQSSVENELDGVKIKLKNVPFKNRIELGDSGQFGLLLSGWGADENDPDAFLNLFLSDSVFNGGKYANPKYDEAVKTAVTTANEEEKYQADLTAEKIILEDAGIIPLYQKADSMLVKNYVKDYIQYQIGSPNYKYITIDKN</sequence>
<comment type="similarity">
    <text evidence="2">Belongs to the bacterial solute-binding protein 5 family.</text>
</comment>
<evidence type="ECO:0000256" key="4">
    <source>
        <dbReference type="ARBA" id="ARBA00022729"/>
    </source>
</evidence>
<dbReference type="FunFam" id="3.90.76.10:FF:000001">
    <property type="entry name" value="Oligopeptide ABC transporter substrate-binding protein"/>
    <property type="match status" value="1"/>
</dbReference>
<evidence type="ECO:0000256" key="2">
    <source>
        <dbReference type="ARBA" id="ARBA00005695"/>
    </source>
</evidence>
<dbReference type="PIRSF" id="PIRSF002741">
    <property type="entry name" value="MppA"/>
    <property type="match status" value="1"/>
</dbReference>
<protein>
    <submittedName>
        <fullName evidence="7">Oligopeptide ABC transporter, oligopeptide-binding protein</fullName>
    </submittedName>
</protein>
<dbReference type="Gene3D" id="3.90.76.10">
    <property type="entry name" value="Dipeptide-binding Protein, Domain 1"/>
    <property type="match status" value="1"/>
</dbReference>
<comment type="subcellular location">
    <subcellularLocation>
        <location evidence="1">Cell envelope</location>
    </subcellularLocation>
</comment>
<proteinExistence type="inferred from homology"/>
<evidence type="ECO:0000256" key="3">
    <source>
        <dbReference type="ARBA" id="ARBA00022448"/>
    </source>
</evidence>
<dbReference type="PATRIC" id="fig|1449336.4.peg.1739"/>
<dbReference type="AlphaFoldDB" id="A0A0R2I781"/>
<dbReference type="RefSeq" id="WP_034573235.1">
    <property type="nucleotide sequence ID" value="NZ_JQBS01000004.1"/>
</dbReference>
<reference evidence="7 8" key="1">
    <citation type="journal article" date="2015" name="Genome Announc.">
        <title>Expanding the biotechnology potential of lactobacilli through comparative genomics of 213 strains and associated genera.</title>
        <authorList>
            <person name="Sun Z."/>
            <person name="Harris H.M."/>
            <person name="McCann A."/>
            <person name="Guo C."/>
            <person name="Argimon S."/>
            <person name="Zhang W."/>
            <person name="Yang X."/>
            <person name="Jeffery I.B."/>
            <person name="Cooney J.C."/>
            <person name="Kagawa T.F."/>
            <person name="Liu W."/>
            <person name="Song Y."/>
            <person name="Salvetti E."/>
            <person name="Wrobel A."/>
            <person name="Rasinkangas P."/>
            <person name="Parkhill J."/>
            <person name="Rea M.C."/>
            <person name="O'Sullivan O."/>
            <person name="Ritari J."/>
            <person name="Douillard F.P."/>
            <person name="Paul Ross R."/>
            <person name="Yang R."/>
            <person name="Briner A.E."/>
            <person name="Felis G.E."/>
            <person name="de Vos W.M."/>
            <person name="Barrangou R."/>
            <person name="Klaenhammer T.R."/>
            <person name="Caufield P.W."/>
            <person name="Cui Y."/>
            <person name="Zhang H."/>
            <person name="O'Toole P.W."/>
        </authorList>
    </citation>
    <scope>NUCLEOTIDE SEQUENCE [LARGE SCALE GENOMIC DNA]</scope>
    <source>
        <strain evidence="7 8">DSM 20623</strain>
    </source>
</reference>
<keyword evidence="5" id="KW-0571">Peptide transport</keyword>
<dbReference type="PANTHER" id="PTHR30290">
    <property type="entry name" value="PERIPLASMIC BINDING COMPONENT OF ABC TRANSPORTER"/>
    <property type="match status" value="1"/>
</dbReference>
<evidence type="ECO:0000256" key="5">
    <source>
        <dbReference type="ARBA" id="ARBA00022856"/>
    </source>
</evidence>
<dbReference type="GO" id="GO:0043190">
    <property type="term" value="C:ATP-binding cassette (ABC) transporter complex"/>
    <property type="evidence" value="ECO:0007669"/>
    <property type="project" value="InterPro"/>
</dbReference>
<keyword evidence="8" id="KW-1185">Reference proteome</keyword>
<dbReference type="GeneID" id="89589863"/>
<evidence type="ECO:0000259" key="6">
    <source>
        <dbReference type="Pfam" id="PF00496"/>
    </source>
</evidence>
<dbReference type="SUPFAM" id="SSF53850">
    <property type="entry name" value="Periplasmic binding protein-like II"/>
    <property type="match status" value="1"/>
</dbReference>
<gene>
    <name evidence="7" type="ORF">IV74_GL001704</name>
</gene>
<dbReference type="EMBL" id="JQBS01000004">
    <property type="protein sequence ID" value="KRN57610.1"/>
    <property type="molecule type" value="Genomic_DNA"/>
</dbReference>
<evidence type="ECO:0000313" key="8">
    <source>
        <dbReference type="Proteomes" id="UP000051658"/>
    </source>
</evidence>
<dbReference type="InterPro" id="IPR030678">
    <property type="entry name" value="Peptide/Ni-bd"/>
</dbReference>
<dbReference type="PANTHER" id="PTHR30290:SF10">
    <property type="entry name" value="PERIPLASMIC OLIGOPEPTIDE-BINDING PROTEIN-RELATED"/>
    <property type="match status" value="1"/>
</dbReference>
<keyword evidence="3" id="KW-0813">Transport</keyword>
<dbReference type="Pfam" id="PF00496">
    <property type="entry name" value="SBP_bac_5"/>
    <property type="match status" value="1"/>
</dbReference>
<dbReference type="GO" id="GO:0015833">
    <property type="term" value="P:peptide transport"/>
    <property type="evidence" value="ECO:0007669"/>
    <property type="project" value="UniProtKB-KW"/>
</dbReference>
<dbReference type="InterPro" id="IPR039424">
    <property type="entry name" value="SBP_5"/>
</dbReference>
<keyword evidence="4" id="KW-0732">Signal</keyword>
<evidence type="ECO:0000256" key="1">
    <source>
        <dbReference type="ARBA" id="ARBA00004196"/>
    </source>
</evidence>
<dbReference type="InterPro" id="IPR000914">
    <property type="entry name" value="SBP_5_dom"/>
</dbReference>
<accession>A0A0R2I781</accession>
<dbReference type="GO" id="GO:0030288">
    <property type="term" value="C:outer membrane-bounded periplasmic space"/>
    <property type="evidence" value="ECO:0007669"/>
    <property type="project" value="UniProtKB-ARBA"/>
</dbReference>
<name>A0A0R2I781_CARDV</name>
<evidence type="ECO:0000313" key="7">
    <source>
        <dbReference type="EMBL" id="KRN57610.1"/>
    </source>
</evidence>
<dbReference type="CDD" id="cd08504">
    <property type="entry name" value="PBP2_OppA"/>
    <property type="match status" value="1"/>
</dbReference>
<organism evidence="7 8">
    <name type="scientific">Carnobacterium divergens DSM 20623</name>
    <dbReference type="NCBI Taxonomy" id="1449336"/>
    <lineage>
        <taxon>Bacteria</taxon>
        <taxon>Bacillati</taxon>
        <taxon>Bacillota</taxon>
        <taxon>Bacilli</taxon>
        <taxon>Lactobacillales</taxon>
        <taxon>Carnobacteriaceae</taxon>
        <taxon>Carnobacterium</taxon>
    </lineage>
</organism>
<comment type="caution">
    <text evidence="7">The sequence shown here is derived from an EMBL/GenBank/DDBJ whole genome shotgun (WGS) entry which is preliminary data.</text>
</comment>
<dbReference type="eggNOG" id="COG4166">
    <property type="taxonomic scope" value="Bacteria"/>
</dbReference>
<dbReference type="Proteomes" id="UP000051658">
    <property type="component" value="Unassembled WGS sequence"/>
</dbReference>
<dbReference type="Gene3D" id="3.40.190.10">
    <property type="entry name" value="Periplasmic binding protein-like II"/>
    <property type="match status" value="1"/>
</dbReference>
<dbReference type="PROSITE" id="PS51257">
    <property type="entry name" value="PROKAR_LIPOPROTEIN"/>
    <property type="match status" value="1"/>
</dbReference>
<feature type="domain" description="Solute-binding protein family 5" evidence="6">
    <location>
        <begin position="80"/>
        <end position="463"/>
    </location>
</feature>
<dbReference type="Gene3D" id="3.10.105.10">
    <property type="entry name" value="Dipeptide-binding Protein, Domain 3"/>
    <property type="match status" value="1"/>
</dbReference>
<keyword evidence="5" id="KW-0653">Protein transport</keyword>
<dbReference type="FunFam" id="3.10.105.10:FF:000001">
    <property type="entry name" value="Oligopeptide ABC transporter, oligopeptide-binding protein"/>
    <property type="match status" value="1"/>
</dbReference>
<dbReference type="GO" id="GO:1904680">
    <property type="term" value="F:peptide transmembrane transporter activity"/>
    <property type="evidence" value="ECO:0007669"/>
    <property type="project" value="TreeGrafter"/>
</dbReference>